<dbReference type="KEGG" id="lrs:PX52LOC_01855"/>
<name>A0A5C1AAV6_9BACT</name>
<gene>
    <name evidence="1" type="ORF">PX52LOC_01855</name>
</gene>
<accession>A0A5C1AAV6</accession>
<protein>
    <recommendedName>
        <fullName evidence="3">CopG family transcriptional regulator</fullName>
    </recommendedName>
</protein>
<dbReference type="Proteomes" id="UP000324974">
    <property type="component" value="Chromosome"/>
</dbReference>
<dbReference type="AlphaFoldDB" id="A0A5C1AAV6"/>
<evidence type="ECO:0000313" key="2">
    <source>
        <dbReference type="Proteomes" id="UP000324974"/>
    </source>
</evidence>
<organism evidence="1 2">
    <name type="scientific">Limnoglobus roseus</name>
    <dbReference type="NCBI Taxonomy" id="2598579"/>
    <lineage>
        <taxon>Bacteria</taxon>
        <taxon>Pseudomonadati</taxon>
        <taxon>Planctomycetota</taxon>
        <taxon>Planctomycetia</taxon>
        <taxon>Gemmatales</taxon>
        <taxon>Gemmataceae</taxon>
        <taxon>Limnoglobus</taxon>
    </lineage>
</organism>
<sequence length="72" mass="7976">MVSMAKKPENKKPNRAGKAINVWVSEEVADALDSFIAAQRFPPKKTDIVESCLIEFLKREGFLDADGNPIAE</sequence>
<evidence type="ECO:0008006" key="3">
    <source>
        <dbReference type="Google" id="ProtNLM"/>
    </source>
</evidence>
<proteinExistence type="predicted"/>
<dbReference type="EMBL" id="CP042425">
    <property type="protein sequence ID" value="QEL14952.1"/>
    <property type="molecule type" value="Genomic_DNA"/>
</dbReference>
<reference evidence="2" key="1">
    <citation type="submission" date="2019-08" db="EMBL/GenBank/DDBJ databases">
        <title>Limnoglobus roseus gen. nov., sp. nov., a novel freshwater planctomycete with a giant genome from the family Gemmataceae.</title>
        <authorList>
            <person name="Kulichevskaya I.S."/>
            <person name="Naumoff D.G."/>
            <person name="Miroshnikov K."/>
            <person name="Ivanova A."/>
            <person name="Philippov D.A."/>
            <person name="Hakobyan A."/>
            <person name="Rijpstra I.C."/>
            <person name="Sinninghe Damste J.S."/>
            <person name="Liesack W."/>
            <person name="Dedysh S.N."/>
        </authorList>
    </citation>
    <scope>NUCLEOTIDE SEQUENCE [LARGE SCALE GENOMIC DNA]</scope>
    <source>
        <strain evidence="2">PX52</strain>
    </source>
</reference>
<keyword evidence="2" id="KW-1185">Reference proteome</keyword>
<evidence type="ECO:0000313" key="1">
    <source>
        <dbReference type="EMBL" id="QEL14952.1"/>
    </source>
</evidence>